<dbReference type="Proteomes" id="UP000298138">
    <property type="component" value="Unassembled WGS sequence"/>
</dbReference>
<dbReference type="AlphaFoldDB" id="A0A4S2MV05"/>
<proteinExistence type="predicted"/>
<accession>A0A4S2MV05</accession>
<protein>
    <submittedName>
        <fullName evidence="2">Uncharacterized protein</fullName>
    </submittedName>
</protein>
<evidence type="ECO:0000313" key="2">
    <source>
        <dbReference type="EMBL" id="TGZ80400.1"/>
    </source>
</evidence>
<keyword evidence="3" id="KW-1185">Reference proteome</keyword>
<evidence type="ECO:0000256" key="1">
    <source>
        <dbReference type="SAM" id="MobiDB-lite"/>
    </source>
</evidence>
<feature type="region of interest" description="Disordered" evidence="1">
    <location>
        <begin position="98"/>
        <end position="126"/>
    </location>
</feature>
<gene>
    <name evidence="2" type="ORF">EX30DRAFT_58903</name>
</gene>
<sequence length="208" mass="22601">MGSPPATPTTAVLYMVVERPLGVVVVSAAVSDGPSGLCSARLAQGHSLILSNHSMFCIPPSPGAISSPVLLPPVLSPLGAVRITRRKWPVFPSPFSHHQPLPSASPRRPSVPLFPDSPHHTFQPPRPPGISRLLLFCSSQLRIISRSFISPARAHLFCFDAQVFNPLPWRPLCLLFTRFIDAIHDRSPANLKIPSAAPNKSRHNSFIL</sequence>
<name>A0A4S2MV05_9PEZI</name>
<dbReference type="EMBL" id="ML220125">
    <property type="protein sequence ID" value="TGZ80400.1"/>
    <property type="molecule type" value="Genomic_DNA"/>
</dbReference>
<organism evidence="2 3">
    <name type="scientific">Ascodesmis nigricans</name>
    <dbReference type="NCBI Taxonomy" id="341454"/>
    <lineage>
        <taxon>Eukaryota</taxon>
        <taxon>Fungi</taxon>
        <taxon>Dikarya</taxon>
        <taxon>Ascomycota</taxon>
        <taxon>Pezizomycotina</taxon>
        <taxon>Pezizomycetes</taxon>
        <taxon>Pezizales</taxon>
        <taxon>Ascodesmidaceae</taxon>
        <taxon>Ascodesmis</taxon>
    </lineage>
</organism>
<evidence type="ECO:0000313" key="3">
    <source>
        <dbReference type="Proteomes" id="UP000298138"/>
    </source>
</evidence>
<dbReference type="InParanoid" id="A0A4S2MV05"/>
<reference evidence="2 3" key="1">
    <citation type="submission" date="2019-04" db="EMBL/GenBank/DDBJ databases">
        <title>Comparative genomics and transcriptomics to analyze fruiting body development in filamentous ascomycetes.</title>
        <authorList>
            <consortium name="DOE Joint Genome Institute"/>
            <person name="Lutkenhaus R."/>
            <person name="Traeger S."/>
            <person name="Breuer J."/>
            <person name="Kuo A."/>
            <person name="Lipzen A."/>
            <person name="Pangilinan J."/>
            <person name="Dilworth D."/>
            <person name="Sandor L."/>
            <person name="Poggeler S."/>
            <person name="Barry K."/>
            <person name="Grigoriev I.V."/>
            <person name="Nowrousian M."/>
        </authorList>
    </citation>
    <scope>NUCLEOTIDE SEQUENCE [LARGE SCALE GENOMIC DNA]</scope>
    <source>
        <strain evidence="2 3">CBS 389.68</strain>
    </source>
</reference>